<dbReference type="InterPro" id="IPR042214">
    <property type="entry name" value="TruD_catalytic"/>
</dbReference>
<comment type="caution">
    <text evidence="5">The sequence shown here is derived from an EMBL/GenBank/DDBJ whole genome shotgun (WGS) entry which is preliminary data.</text>
</comment>
<feature type="compositionally biased region" description="Polar residues" evidence="3">
    <location>
        <begin position="22"/>
        <end position="40"/>
    </location>
</feature>
<dbReference type="Proteomes" id="UP000245383">
    <property type="component" value="Unassembled WGS sequence"/>
</dbReference>
<dbReference type="PANTHER" id="PTHR13326:SF21">
    <property type="entry name" value="PSEUDOURIDYLATE SYNTHASE PUS7L"/>
    <property type="match status" value="1"/>
</dbReference>
<dbReference type="OrthoDB" id="447290at2759"/>
<feature type="region of interest" description="Disordered" evidence="3">
    <location>
        <begin position="772"/>
        <end position="812"/>
    </location>
</feature>
<feature type="domain" description="TRUD" evidence="4">
    <location>
        <begin position="386"/>
        <end position="644"/>
    </location>
</feature>
<dbReference type="PIRSF" id="PIRSF037016">
    <property type="entry name" value="Pseudouridin_synth_euk_prd"/>
    <property type="match status" value="1"/>
</dbReference>
<dbReference type="STRING" id="133385.A0A2T9YBF6"/>
<evidence type="ECO:0000313" key="6">
    <source>
        <dbReference type="Proteomes" id="UP000245383"/>
    </source>
</evidence>
<gene>
    <name evidence="5" type="ORF">BB561_005201</name>
</gene>
<dbReference type="PANTHER" id="PTHR13326">
    <property type="entry name" value="TRNA PSEUDOURIDINE SYNTHASE D"/>
    <property type="match status" value="1"/>
</dbReference>
<feature type="compositionally biased region" description="Polar residues" evidence="3">
    <location>
        <begin position="782"/>
        <end position="812"/>
    </location>
</feature>
<dbReference type="Pfam" id="PF01142">
    <property type="entry name" value="TruD"/>
    <property type="match status" value="1"/>
</dbReference>
<dbReference type="GO" id="GO:0001522">
    <property type="term" value="P:pseudouridine synthesis"/>
    <property type="evidence" value="ECO:0007669"/>
    <property type="project" value="InterPro"/>
</dbReference>
<feature type="region of interest" description="Disordered" evidence="3">
    <location>
        <begin position="20"/>
        <end position="80"/>
    </location>
</feature>
<evidence type="ECO:0000256" key="3">
    <source>
        <dbReference type="SAM" id="MobiDB-lite"/>
    </source>
</evidence>
<dbReference type="NCBIfam" id="TIGR00094">
    <property type="entry name" value="tRNA_TruD_broad"/>
    <property type="match status" value="1"/>
</dbReference>
<keyword evidence="2" id="KW-0413">Isomerase</keyword>
<feature type="compositionally biased region" description="Basic and acidic residues" evidence="3">
    <location>
        <begin position="43"/>
        <end position="57"/>
    </location>
</feature>
<evidence type="ECO:0000313" key="5">
    <source>
        <dbReference type="EMBL" id="PVU89672.1"/>
    </source>
</evidence>
<dbReference type="PROSITE" id="PS50984">
    <property type="entry name" value="TRUD"/>
    <property type="match status" value="1"/>
</dbReference>
<organism evidence="5 6">
    <name type="scientific">Smittium simulii</name>
    <dbReference type="NCBI Taxonomy" id="133385"/>
    <lineage>
        <taxon>Eukaryota</taxon>
        <taxon>Fungi</taxon>
        <taxon>Fungi incertae sedis</taxon>
        <taxon>Zoopagomycota</taxon>
        <taxon>Kickxellomycotina</taxon>
        <taxon>Harpellomycetes</taxon>
        <taxon>Harpellales</taxon>
        <taxon>Legeriomycetaceae</taxon>
        <taxon>Smittium</taxon>
    </lineage>
</organism>
<keyword evidence="6" id="KW-1185">Reference proteome</keyword>
<name>A0A2T9YBF6_9FUNG</name>
<evidence type="ECO:0000256" key="2">
    <source>
        <dbReference type="ARBA" id="ARBA00023235"/>
    </source>
</evidence>
<comment type="similarity">
    <text evidence="1">Belongs to the pseudouridine synthase TruD family.</text>
</comment>
<dbReference type="EMBL" id="MBFR01000303">
    <property type="protein sequence ID" value="PVU89672.1"/>
    <property type="molecule type" value="Genomic_DNA"/>
</dbReference>
<dbReference type="InterPro" id="IPR011760">
    <property type="entry name" value="PsdUridine_synth_TruD_insert"/>
</dbReference>
<dbReference type="InterPro" id="IPR001656">
    <property type="entry name" value="PsdUridine_synth_TruD"/>
</dbReference>
<dbReference type="GO" id="GO:0009982">
    <property type="term" value="F:pseudouridine synthase activity"/>
    <property type="evidence" value="ECO:0007669"/>
    <property type="project" value="InterPro"/>
</dbReference>
<reference evidence="5 6" key="1">
    <citation type="journal article" date="2018" name="MBio">
        <title>Comparative Genomics Reveals the Core Gene Toolbox for the Fungus-Insect Symbiosis.</title>
        <authorList>
            <person name="Wang Y."/>
            <person name="Stata M."/>
            <person name="Wang W."/>
            <person name="Stajich J.E."/>
            <person name="White M.M."/>
            <person name="Moncalvo J.M."/>
        </authorList>
    </citation>
    <scope>NUCLEOTIDE SEQUENCE [LARGE SCALE GENOMIC DNA]</scope>
    <source>
        <strain evidence="5 6">SWE-8-4</strain>
    </source>
</reference>
<accession>A0A2T9YBF6</accession>
<dbReference type="InterPro" id="IPR020103">
    <property type="entry name" value="PsdUridine_synth_cat_dom_sf"/>
</dbReference>
<dbReference type="SUPFAM" id="SSF55120">
    <property type="entry name" value="Pseudouridine synthase"/>
    <property type="match status" value="1"/>
</dbReference>
<dbReference type="GO" id="GO:0003723">
    <property type="term" value="F:RNA binding"/>
    <property type="evidence" value="ECO:0007669"/>
    <property type="project" value="InterPro"/>
</dbReference>
<evidence type="ECO:0000256" key="1">
    <source>
        <dbReference type="ARBA" id="ARBA00007953"/>
    </source>
</evidence>
<proteinExistence type="inferred from homology"/>
<dbReference type="CDD" id="cd02576">
    <property type="entry name" value="PseudoU_synth_ScPUS7"/>
    <property type="match status" value="1"/>
</dbReference>
<dbReference type="Gene3D" id="3.30.2350.20">
    <property type="entry name" value="TruD, catalytic domain"/>
    <property type="match status" value="2"/>
</dbReference>
<protein>
    <recommendedName>
        <fullName evidence="4">TRUD domain-containing protein</fullName>
    </recommendedName>
</protein>
<sequence>MGFRGKKRFTNDFNTQRKRSKNYNSDISSVDRFQSNNNNETEIDNKRDHSGRFERNNSYRNSNRSRFSHQGQRNDAKDKRSFSAANVQFFKETDVGIDEYIGESWEGTQFIIKHRFSDFIVNEVDPTGKVLYADDLTIPKLLTTESIKNIKSDEDIFIECKEGLSAILGEIIASDIMEYIKKTLDSKLKLKSKDFGLDSSKETNEGTVDYNQTFVIETELNKEDRGKIYNIIKSGFSKTIFGSTENGKIVLRNNNPRFQSRRDDSVSNIGDYIHFNLIKMGQDTMSCLNRIASALNVSTKRLSFSGTKDKRGVTTQRCCIFKAKADRLMHINNLGSKFIISNFEYSKNSLKLGDLSGNRFEIILRKVDKDKKINLENELLSLSTIGFINYFGLQRFGSAPVGSHNVGLMLLKQDWDAAVDLIMSPVSGDSDYALEAKKIWKESRDAKSALSKIPKFLVAENAILYEFVKSGSTNNSLNALSKIPRNLRLMYVHAYQSFIWNKAASERIRKYGFKTVIIGDLVLKKGSTLVDYTDNAISNNGENPTDNDVVNDDLVNKENEFNPNEFISYSRCEVEHINTENINLYTINDVVLPTFGLDIQYPNNDIKDVYDDALKKDNIDLDVLKCHPKKEYRLLGNYRPLITKPLDLSYEWIDYINDDEDIGFNFYDYKENLLKKLPHQKKDNRNMKDEINENDAQHNSNDLGANETLNAVYENPRDQQELTQGTSLNSEDNVNNLNDISQIENTNQPENNSHPETASQLKSIIQSENTLGVESDKDNKSINEQTIPNQNDSSDNFISTKSNDNAQENSSVPPIENKLALKICFTLPQSAYATMLLRELSRQDTSSGFHSILSNVTEND</sequence>
<evidence type="ECO:0000259" key="4">
    <source>
        <dbReference type="PROSITE" id="PS50984"/>
    </source>
</evidence>
<dbReference type="AlphaFoldDB" id="A0A2T9YBF6"/>
<dbReference type="GO" id="GO:0005634">
    <property type="term" value="C:nucleus"/>
    <property type="evidence" value="ECO:0007669"/>
    <property type="project" value="TreeGrafter"/>
</dbReference>